<dbReference type="InterPro" id="IPR017871">
    <property type="entry name" value="ABC_transporter-like_CS"/>
</dbReference>
<organism evidence="8 9">
    <name type="scientific">Mycolicibacterium pulveris</name>
    <name type="common">Mycobacterium pulveris</name>
    <dbReference type="NCBI Taxonomy" id="36813"/>
    <lineage>
        <taxon>Bacteria</taxon>
        <taxon>Bacillati</taxon>
        <taxon>Actinomycetota</taxon>
        <taxon>Actinomycetes</taxon>
        <taxon>Mycobacteriales</taxon>
        <taxon>Mycobacteriaceae</taxon>
        <taxon>Mycolicibacterium</taxon>
    </lineage>
</organism>
<keyword evidence="9" id="KW-1185">Reference proteome</keyword>
<dbReference type="NCBIfam" id="TIGR02315">
    <property type="entry name" value="ABC_phnC"/>
    <property type="match status" value="1"/>
</dbReference>
<dbReference type="GO" id="GO:0016887">
    <property type="term" value="F:ATP hydrolysis activity"/>
    <property type="evidence" value="ECO:0007669"/>
    <property type="project" value="InterPro"/>
</dbReference>
<evidence type="ECO:0000259" key="7">
    <source>
        <dbReference type="PROSITE" id="PS50893"/>
    </source>
</evidence>
<dbReference type="PROSITE" id="PS50893">
    <property type="entry name" value="ABC_TRANSPORTER_2"/>
    <property type="match status" value="1"/>
</dbReference>
<dbReference type="CDD" id="cd03256">
    <property type="entry name" value="ABC_PhnC_transporter"/>
    <property type="match status" value="1"/>
</dbReference>
<dbReference type="PROSITE" id="PS00211">
    <property type="entry name" value="ABC_TRANSPORTER_1"/>
    <property type="match status" value="1"/>
</dbReference>
<reference evidence="8 9" key="1">
    <citation type="journal article" date="2019" name="Emerg. Microbes Infect.">
        <title>Comprehensive subspecies identification of 175 nontuberculous mycobacteria species based on 7547 genomic profiles.</title>
        <authorList>
            <person name="Matsumoto Y."/>
            <person name="Kinjo T."/>
            <person name="Motooka D."/>
            <person name="Nabeya D."/>
            <person name="Jung N."/>
            <person name="Uechi K."/>
            <person name="Horii T."/>
            <person name="Iida T."/>
            <person name="Fujita J."/>
            <person name="Nakamura S."/>
        </authorList>
    </citation>
    <scope>NUCLEOTIDE SEQUENCE [LARGE SCALE GENOMIC DNA]</scope>
    <source>
        <strain evidence="8 9">JCM 6370</strain>
    </source>
</reference>
<dbReference type="InterPro" id="IPR003439">
    <property type="entry name" value="ABC_transporter-like_ATP-bd"/>
</dbReference>
<dbReference type="RefSeq" id="WP_235674684.1">
    <property type="nucleotide sequence ID" value="NZ_AP022599.1"/>
</dbReference>
<dbReference type="SMART" id="SM00382">
    <property type="entry name" value="AAA"/>
    <property type="match status" value="1"/>
</dbReference>
<keyword evidence="5" id="KW-1278">Translocase</keyword>
<dbReference type="InterPro" id="IPR003593">
    <property type="entry name" value="AAA+_ATPase"/>
</dbReference>
<keyword evidence="2" id="KW-1003">Cell membrane</keyword>
<evidence type="ECO:0000256" key="4">
    <source>
        <dbReference type="ARBA" id="ARBA00022840"/>
    </source>
</evidence>
<evidence type="ECO:0000256" key="3">
    <source>
        <dbReference type="ARBA" id="ARBA00022741"/>
    </source>
</evidence>
<evidence type="ECO:0000313" key="9">
    <source>
        <dbReference type="Proteomes" id="UP000467252"/>
    </source>
</evidence>
<evidence type="ECO:0000256" key="6">
    <source>
        <dbReference type="ARBA" id="ARBA00023136"/>
    </source>
</evidence>
<gene>
    <name evidence="8" type="primary">phnC_2</name>
    <name evidence="8" type="ORF">MPUL_49300</name>
</gene>
<evidence type="ECO:0000313" key="8">
    <source>
        <dbReference type="EMBL" id="BBY83772.1"/>
    </source>
</evidence>
<evidence type="ECO:0000256" key="2">
    <source>
        <dbReference type="ARBA" id="ARBA00022475"/>
    </source>
</evidence>
<dbReference type="InterPro" id="IPR012693">
    <property type="entry name" value="ABC_transpr_PhnC"/>
</dbReference>
<dbReference type="Proteomes" id="UP000467252">
    <property type="component" value="Chromosome"/>
</dbReference>
<evidence type="ECO:0000256" key="5">
    <source>
        <dbReference type="ARBA" id="ARBA00022967"/>
    </source>
</evidence>
<dbReference type="InterPro" id="IPR050086">
    <property type="entry name" value="MetN_ABC_transporter-like"/>
</dbReference>
<dbReference type="InterPro" id="IPR027417">
    <property type="entry name" value="P-loop_NTPase"/>
</dbReference>
<dbReference type="GO" id="GO:0005524">
    <property type="term" value="F:ATP binding"/>
    <property type="evidence" value="ECO:0007669"/>
    <property type="project" value="UniProtKB-KW"/>
</dbReference>
<feature type="domain" description="ABC transporter" evidence="7">
    <location>
        <begin position="19"/>
        <end position="264"/>
    </location>
</feature>
<name>A0A7I7UQN8_MYCPV</name>
<dbReference type="Pfam" id="PF00005">
    <property type="entry name" value="ABC_tran"/>
    <property type="match status" value="1"/>
</dbReference>
<keyword evidence="6" id="KW-0472">Membrane</keyword>
<dbReference type="GO" id="GO:0016020">
    <property type="term" value="C:membrane"/>
    <property type="evidence" value="ECO:0007669"/>
    <property type="project" value="InterPro"/>
</dbReference>
<dbReference type="PANTHER" id="PTHR43166">
    <property type="entry name" value="AMINO ACID IMPORT ATP-BINDING PROTEIN"/>
    <property type="match status" value="1"/>
</dbReference>
<accession>A0A7I7UQN8</accession>
<dbReference type="Gene3D" id="3.40.50.300">
    <property type="entry name" value="P-loop containing nucleotide triphosphate hydrolases"/>
    <property type="match status" value="1"/>
</dbReference>
<protein>
    <submittedName>
        <fullName evidence="8">Phosphate-import ATP-binding protein PhnC</fullName>
    </submittedName>
</protein>
<keyword evidence="1" id="KW-0813">Transport</keyword>
<sequence length="265" mass="28252">MVAPAPHLTASPAATAPAIDVSNLSVRYRRNGAVSLSRVGLSIPDGQIVALIGTNGAGKSTLLRCLVRLIEPAEGAVTIGGTEVTGASRRTLRQVRQDVGFVFQRFHLIPRLTVFHNVVHGAMGRHGARCAWPLTAPHHVRAQAMEALDRVGLAPYAGRRVETLSGGQQQRVAIARMLMQQPRVILADEPVASLDPASANSVMDLMSAIAAERGVTVVVALHQIDLALRYADRVVALRDGAVQFDRAARDCDAAQLSSIYAEARP</sequence>
<keyword evidence="4 8" id="KW-0067">ATP-binding</keyword>
<dbReference type="GO" id="GO:0015416">
    <property type="term" value="F:ABC-type phosphonate transporter activity"/>
    <property type="evidence" value="ECO:0007669"/>
    <property type="project" value="InterPro"/>
</dbReference>
<keyword evidence="3" id="KW-0547">Nucleotide-binding</keyword>
<dbReference type="EMBL" id="AP022599">
    <property type="protein sequence ID" value="BBY83772.1"/>
    <property type="molecule type" value="Genomic_DNA"/>
</dbReference>
<dbReference type="SUPFAM" id="SSF52540">
    <property type="entry name" value="P-loop containing nucleoside triphosphate hydrolases"/>
    <property type="match status" value="1"/>
</dbReference>
<dbReference type="AlphaFoldDB" id="A0A7I7UQN8"/>
<proteinExistence type="predicted"/>
<evidence type="ECO:0000256" key="1">
    <source>
        <dbReference type="ARBA" id="ARBA00022448"/>
    </source>
</evidence>